<name>A0ABV0ZEK6_9TELE</name>
<evidence type="ECO:0000313" key="2">
    <source>
        <dbReference type="Proteomes" id="UP001469553"/>
    </source>
</evidence>
<organism evidence="1 2">
    <name type="scientific">Ameca splendens</name>
    <dbReference type="NCBI Taxonomy" id="208324"/>
    <lineage>
        <taxon>Eukaryota</taxon>
        <taxon>Metazoa</taxon>
        <taxon>Chordata</taxon>
        <taxon>Craniata</taxon>
        <taxon>Vertebrata</taxon>
        <taxon>Euteleostomi</taxon>
        <taxon>Actinopterygii</taxon>
        <taxon>Neopterygii</taxon>
        <taxon>Teleostei</taxon>
        <taxon>Neoteleostei</taxon>
        <taxon>Acanthomorphata</taxon>
        <taxon>Ovalentaria</taxon>
        <taxon>Atherinomorphae</taxon>
        <taxon>Cyprinodontiformes</taxon>
        <taxon>Goodeidae</taxon>
        <taxon>Ameca</taxon>
    </lineage>
</organism>
<evidence type="ECO:0000313" key="1">
    <source>
        <dbReference type="EMBL" id="MEQ2304662.1"/>
    </source>
</evidence>
<gene>
    <name evidence="1" type="ORF">AMECASPLE_029475</name>
</gene>
<sequence>MLTHTDAHAQGENGRQTETPVTVCPLAAVRHIGGVAALLAVPASFQSCKHLPSPPPLPPRVLAPWSAVAKGLAGMTRTEGL</sequence>
<accession>A0ABV0ZEK6</accession>
<proteinExistence type="predicted"/>
<dbReference type="Proteomes" id="UP001469553">
    <property type="component" value="Unassembled WGS sequence"/>
</dbReference>
<comment type="caution">
    <text evidence="1">The sequence shown here is derived from an EMBL/GenBank/DDBJ whole genome shotgun (WGS) entry which is preliminary data.</text>
</comment>
<dbReference type="EMBL" id="JAHRIP010059806">
    <property type="protein sequence ID" value="MEQ2304662.1"/>
    <property type="molecule type" value="Genomic_DNA"/>
</dbReference>
<reference evidence="1 2" key="1">
    <citation type="submission" date="2021-06" db="EMBL/GenBank/DDBJ databases">
        <authorList>
            <person name="Palmer J.M."/>
        </authorList>
    </citation>
    <scope>NUCLEOTIDE SEQUENCE [LARGE SCALE GENOMIC DNA]</scope>
    <source>
        <strain evidence="1 2">AS_MEX2019</strain>
        <tissue evidence="1">Muscle</tissue>
    </source>
</reference>
<keyword evidence="2" id="KW-1185">Reference proteome</keyword>
<protein>
    <submittedName>
        <fullName evidence="1">Uncharacterized protein</fullName>
    </submittedName>
</protein>